<dbReference type="InterPro" id="IPR018244">
    <property type="entry name" value="Allrgn_V5/Tpx1_CS"/>
</dbReference>
<proteinExistence type="predicted"/>
<dbReference type="InterPro" id="IPR002413">
    <property type="entry name" value="V5_allergen-like"/>
</dbReference>
<evidence type="ECO:0000256" key="1">
    <source>
        <dbReference type="SAM" id="SignalP"/>
    </source>
</evidence>
<dbReference type="Pfam" id="PF00188">
    <property type="entry name" value="CAP"/>
    <property type="match status" value="1"/>
</dbReference>
<dbReference type="Gene3D" id="3.40.33.10">
    <property type="entry name" value="CAP"/>
    <property type="match status" value="1"/>
</dbReference>
<dbReference type="PROSITE" id="PS01010">
    <property type="entry name" value="CRISP_2"/>
    <property type="match status" value="1"/>
</dbReference>
<protein>
    <submittedName>
        <fullName evidence="3">CAP domain-containing protein</fullName>
    </submittedName>
</protein>
<accession>A0A9X1QKV1</accession>
<reference evidence="3" key="1">
    <citation type="submission" date="2022-01" db="EMBL/GenBank/DDBJ databases">
        <authorList>
            <person name="Jo J.-H."/>
            <person name="Im W.-T."/>
        </authorList>
    </citation>
    <scope>NUCLEOTIDE SEQUENCE</scope>
    <source>
        <strain evidence="3">G124</strain>
    </source>
</reference>
<evidence type="ECO:0000313" key="3">
    <source>
        <dbReference type="EMBL" id="MCF2513783.1"/>
    </source>
</evidence>
<dbReference type="InterPro" id="IPR001283">
    <property type="entry name" value="CRISP-related"/>
</dbReference>
<dbReference type="PRINTS" id="PR00837">
    <property type="entry name" value="V5TPXLIKE"/>
</dbReference>
<dbReference type="InterPro" id="IPR014044">
    <property type="entry name" value="CAP_dom"/>
</dbReference>
<dbReference type="Proteomes" id="UP001139410">
    <property type="component" value="Unassembled WGS sequence"/>
</dbReference>
<feature type="chain" id="PRO_5040886159" evidence="1">
    <location>
        <begin position="20"/>
        <end position="184"/>
    </location>
</feature>
<feature type="signal peptide" evidence="1">
    <location>
        <begin position="1"/>
        <end position="19"/>
    </location>
</feature>
<dbReference type="PRINTS" id="PR00838">
    <property type="entry name" value="V5ALLERGEN"/>
</dbReference>
<sequence>MVRALLTGLVLLLPVAATANPQTATVPWTDKRPAARGSQLLRSTMVAAHNEARRQYGVAPLFWDDGLARDAAVYAQQLARTGRFEHDPQRGRRPPQGENLFMGTRDAYSYSDMIGLLVDERRYYRPGRFPAVSRTGDWSQVAHYTQIIWPASRRVGCATASNRANDYLVCRYLPAGNVVGTVLR</sequence>
<comment type="caution">
    <text evidence="3">The sequence shown here is derived from an EMBL/GenBank/DDBJ whole genome shotgun (WGS) entry which is preliminary data.</text>
</comment>
<name>A0A9X1QKV1_9SPHN</name>
<dbReference type="RefSeq" id="WP_235066280.1">
    <property type="nucleotide sequence ID" value="NZ_JAKFGM010000001.1"/>
</dbReference>
<gene>
    <name evidence="3" type="ORF">LVY65_01700</name>
</gene>
<feature type="domain" description="SCP" evidence="2">
    <location>
        <begin position="40"/>
        <end position="180"/>
    </location>
</feature>
<dbReference type="GO" id="GO:0005576">
    <property type="term" value="C:extracellular region"/>
    <property type="evidence" value="ECO:0007669"/>
    <property type="project" value="InterPro"/>
</dbReference>
<dbReference type="EMBL" id="JAKFGM010000001">
    <property type="protein sequence ID" value="MCF2513783.1"/>
    <property type="molecule type" value="Genomic_DNA"/>
</dbReference>
<keyword evidence="4" id="KW-1185">Reference proteome</keyword>
<dbReference type="PANTHER" id="PTHR10334">
    <property type="entry name" value="CYSTEINE-RICH SECRETORY PROTEIN-RELATED"/>
    <property type="match status" value="1"/>
</dbReference>
<dbReference type="SMART" id="SM00198">
    <property type="entry name" value="SCP"/>
    <property type="match status" value="1"/>
</dbReference>
<keyword evidence="1" id="KW-0732">Signal</keyword>
<dbReference type="SUPFAM" id="SSF55797">
    <property type="entry name" value="PR-1-like"/>
    <property type="match status" value="1"/>
</dbReference>
<dbReference type="AlphaFoldDB" id="A0A9X1QKV1"/>
<organism evidence="3 4">
    <name type="scientific">Sphingomonas cremea</name>
    <dbReference type="NCBI Taxonomy" id="2904799"/>
    <lineage>
        <taxon>Bacteria</taxon>
        <taxon>Pseudomonadati</taxon>
        <taxon>Pseudomonadota</taxon>
        <taxon>Alphaproteobacteria</taxon>
        <taxon>Sphingomonadales</taxon>
        <taxon>Sphingomonadaceae</taxon>
        <taxon>Sphingomonas</taxon>
    </lineage>
</organism>
<dbReference type="InterPro" id="IPR035940">
    <property type="entry name" value="CAP_sf"/>
</dbReference>
<evidence type="ECO:0000259" key="2">
    <source>
        <dbReference type="SMART" id="SM00198"/>
    </source>
</evidence>
<evidence type="ECO:0000313" key="4">
    <source>
        <dbReference type="Proteomes" id="UP001139410"/>
    </source>
</evidence>